<dbReference type="KEGG" id="tmk:QGN29_00070"/>
<dbReference type="Proteomes" id="UP001268683">
    <property type="component" value="Chromosome"/>
</dbReference>
<dbReference type="AlphaFoldDB" id="A0AA52EGL4"/>
<accession>A0AA52EGL4</accession>
<dbReference type="RefSeq" id="WP_310798601.1">
    <property type="nucleotide sequence ID" value="NZ_CP123872.1"/>
</dbReference>
<evidence type="ECO:0000256" key="1">
    <source>
        <dbReference type="ARBA" id="ARBA00009226"/>
    </source>
</evidence>
<dbReference type="GO" id="GO:0050918">
    <property type="term" value="P:positive chemotaxis"/>
    <property type="evidence" value="ECO:0007669"/>
    <property type="project" value="TreeGrafter"/>
</dbReference>
<sequence>MATQAVNRVTVEITVTLGKSIMPVRQLLKMGRGAVIDLDARHEDECWIYANEELIARGEIMIVGDRVGVSITRMMSQLQV</sequence>
<dbReference type="InterPro" id="IPR036429">
    <property type="entry name" value="SpoA-like_sf"/>
</dbReference>
<dbReference type="EMBL" id="CP123872">
    <property type="protein sequence ID" value="WND02763.1"/>
    <property type="molecule type" value="Genomic_DNA"/>
</dbReference>
<dbReference type="GO" id="GO:0071978">
    <property type="term" value="P:bacterial-type flagellum-dependent swarming motility"/>
    <property type="evidence" value="ECO:0007669"/>
    <property type="project" value="TreeGrafter"/>
</dbReference>
<evidence type="ECO:0000313" key="3">
    <source>
        <dbReference type="EMBL" id="WND02763.1"/>
    </source>
</evidence>
<dbReference type="Gene3D" id="2.30.330.10">
    <property type="entry name" value="SpoA-like"/>
    <property type="match status" value="1"/>
</dbReference>
<keyword evidence="3" id="KW-0966">Cell projection</keyword>
<keyword evidence="4" id="KW-1185">Reference proteome</keyword>
<feature type="domain" description="Flagellar motor switch protein FliN-like C-terminal" evidence="2">
    <location>
        <begin position="5"/>
        <end position="75"/>
    </location>
</feature>
<gene>
    <name evidence="3" type="ORF">QGN29_00070</name>
</gene>
<dbReference type="InterPro" id="IPR001172">
    <property type="entry name" value="FliN_T3SS_HrcQb"/>
</dbReference>
<reference evidence="3" key="1">
    <citation type="submission" date="2023-04" db="EMBL/GenBank/DDBJ databases">
        <title>Complete genome sequence of Temperatibacter marinus.</title>
        <authorList>
            <person name="Rong J.-C."/>
            <person name="Yi M.-L."/>
            <person name="Zhao Q."/>
        </authorList>
    </citation>
    <scope>NUCLEOTIDE SEQUENCE</scope>
    <source>
        <strain evidence="3">NBRC 110045</strain>
    </source>
</reference>
<keyword evidence="3" id="KW-0969">Cilium</keyword>
<dbReference type="PANTHER" id="PTHR30034:SF6">
    <property type="entry name" value="YOP PROTEINS TRANSLOCATION PROTEIN Q"/>
    <property type="match status" value="1"/>
</dbReference>
<evidence type="ECO:0000259" key="2">
    <source>
        <dbReference type="Pfam" id="PF01052"/>
    </source>
</evidence>
<keyword evidence="3" id="KW-0282">Flagellum</keyword>
<name>A0AA52EGL4_9PROT</name>
<organism evidence="3 4">
    <name type="scientific">Temperatibacter marinus</name>
    <dbReference type="NCBI Taxonomy" id="1456591"/>
    <lineage>
        <taxon>Bacteria</taxon>
        <taxon>Pseudomonadati</taxon>
        <taxon>Pseudomonadota</taxon>
        <taxon>Alphaproteobacteria</taxon>
        <taxon>Kordiimonadales</taxon>
        <taxon>Temperatibacteraceae</taxon>
        <taxon>Temperatibacter</taxon>
    </lineage>
</organism>
<dbReference type="GO" id="GO:0009425">
    <property type="term" value="C:bacterial-type flagellum basal body"/>
    <property type="evidence" value="ECO:0007669"/>
    <property type="project" value="InterPro"/>
</dbReference>
<dbReference type="InterPro" id="IPR001543">
    <property type="entry name" value="FliN-like_C"/>
</dbReference>
<comment type="similarity">
    <text evidence="1">Belongs to the FliN/MopA/SpaO family.</text>
</comment>
<proteinExistence type="inferred from homology"/>
<dbReference type="Pfam" id="PF01052">
    <property type="entry name" value="FliMN_C"/>
    <property type="match status" value="1"/>
</dbReference>
<dbReference type="GO" id="GO:0003774">
    <property type="term" value="F:cytoskeletal motor activity"/>
    <property type="evidence" value="ECO:0007669"/>
    <property type="project" value="InterPro"/>
</dbReference>
<protein>
    <submittedName>
        <fullName evidence="3">FliM/FliN family flagellar motor switch protein</fullName>
    </submittedName>
</protein>
<dbReference type="PRINTS" id="PR00956">
    <property type="entry name" value="FLGMOTORFLIN"/>
</dbReference>
<dbReference type="PANTHER" id="PTHR30034">
    <property type="entry name" value="FLAGELLAR MOTOR SWITCH PROTEIN FLIM"/>
    <property type="match status" value="1"/>
</dbReference>
<evidence type="ECO:0000313" key="4">
    <source>
        <dbReference type="Proteomes" id="UP001268683"/>
    </source>
</evidence>
<dbReference type="SUPFAM" id="SSF101801">
    <property type="entry name" value="Surface presentation of antigens (SPOA)"/>
    <property type="match status" value="1"/>
</dbReference>